<sequence>MDKMVKILRRDTFFGYKRIDLKVESRPDYTPDLFKNDGPLAKPKDAPILSIKLHKINEDLTETLVFKKTYSEPDSIAGTADGILFRFVSLGERYKYGQYRLNLEILGNWPELKNDNVSYYLFIPSFSGK</sequence>
<proteinExistence type="predicted"/>
<dbReference type="Proteomes" id="UP000032930">
    <property type="component" value="Chromosome"/>
</dbReference>
<dbReference type="EMBL" id="FO818637">
    <property type="protein sequence ID" value="CDM89622.1"/>
    <property type="molecule type" value="Genomic_DNA"/>
</dbReference>
<name>A0A0B6X6S9_XENBV</name>
<accession>A0A0B6X6S9</accession>
<evidence type="ECO:0000313" key="2">
    <source>
        <dbReference type="Proteomes" id="UP000032930"/>
    </source>
</evidence>
<organism evidence="1 2">
    <name type="scientific">Xenorhabdus bovienii</name>
    <name type="common">Xenorhabdus nematophila subsp. bovienii</name>
    <dbReference type="NCBI Taxonomy" id="40576"/>
    <lineage>
        <taxon>Bacteria</taxon>
        <taxon>Pseudomonadati</taxon>
        <taxon>Pseudomonadota</taxon>
        <taxon>Gammaproteobacteria</taxon>
        <taxon>Enterobacterales</taxon>
        <taxon>Morganellaceae</taxon>
        <taxon>Xenorhabdus</taxon>
    </lineage>
</organism>
<evidence type="ECO:0000313" key="1">
    <source>
        <dbReference type="EMBL" id="CDM89622.1"/>
    </source>
</evidence>
<gene>
    <name evidence="1" type="ORF">XBW1_2265</name>
</gene>
<dbReference type="RefSeq" id="WP_046336758.1">
    <property type="nucleotide sequence ID" value="NZ_FO818637.1"/>
</dbReference>
<dbReference type="AlphaFoldDB" id="A0A0B6X6S9"/>
<protein>
    <submittedName>
        <fullName evidence="1">Uncharacterized protein</fullName>
    </submittedName>
</protein>
<dbReference type="KEGG" id="xbv:XBW1_2265"/>
<reference evidence="1 2" key="1">
    <citation type="submission" date="2014-02" db="EMBL/GenBank/DDBJ databases">
        <authorList>
            <person name="Genoscope - CEA"/>
        </authorList>
    </citation>
    <scope>NUCLEOTIDE SEQUENCE [LARGE SCALE GENOMIC DNA]</scope>
    <source>
        <strain evidence="1 2">CS03</strain>
    </source>
</reference>